<dbReference type="Proteomes" id="UP000197068">
    <property type="component" value="Unassembled WGS sequence"/>
</dbReference>
<keyword evidence="1" id="KW-0812">Transmembrane</keyword>
<sequence length="119" mass="13263">MVDLLIPLTAYIFIIAVLCLALSQRKLIKIKLNWSLVAIALFSAYVLAPSMLNTLLPLEHLFAQFAWPWADKFSVITCSFLALLLLWLGQKKFSLADAGFTLKQAPNSLIPAIKSCCYC</sequence>
<name>A0ABQ0MRL5_9GAMM</name>
<comment type="caution">
    <text evidence="2">The sequence shown here is derived from an EMBL/GenBank/DDBJ whole genome shotgun (WGS) entry which is preliminary data.</text>
</comment>
<protein>
    <submittedName>
        <fullName evidence="2">Uncharacterized protein</fullName>
    </submittedName>
</protein>
<evidence type="ECO:0000313" key="3">
    <source>
        <dbReference type="Proteomes" id="UP000197068"/>
    </source>
</evidence>
<evidence type="ECO:0000256" key="1">
    <source>
        <dbReference type="SAM" id="Phobius"/>
    </source>
</evidence>
<dbReference type="EMBL" id="BDQM01000003">
    <property type="protein sequence ID" value="GAW95016.1"/>
    <property type="molecule type" value="Genomic_DNA"/>
</dbReference>
<gene>
    <name evidence="2" type="ORF">MTCD1_00615</name>
</gene>
<dbReference type="RefSeq" id="WP_057179256.1">
    <property type="nucleotide sequence ID" value="NZ_BDQM01000003.1"/>
</dbReference>
<proteinExistence type="predicted"/>
<organism evidence="2 3">
    <name type="scientific">Colwellia marinimaniae</name>
    <dbReference type="NCBI Taxonomy" id="1513592"/>
    <lineage>
        <taxon>Bacteria</taxon>
        <taxon>Pseudomonadati</taxon>
        <taxon>Pseudomonadota</taxon>
        <taxon>Gammaproteobacteria</taxon>
        <taxon>Alteromonadales</taxon>
        <taxon>Colwelliaceae</taxon>
        <taxon>Colwellia</taxon>
    </lineage>
</organism>
<reference evidence="2 3" key="1">
    <citation type="submission" date="2017-06" db="EMBL/GenBank/DDBJ databases">
        <title>Whole Genome Sequences of Colwellia marinimaniae MTCD1.</title>
        <authorList>
            <person name="Kusumoto H."/>
            <person name="Inoue M."/>
            <person name="Tanikawa K."/>
            <person name="Maeji H."/>
            <person name="Cameron J.H."/>
            <person name="Bartlett D.H."/>
        </authorList>
    </citation>
    <scope>NUCLEOTIDE SEQUENCE [LARGE SCALE GENOMIC DNA]</scope>
    <source>
        <strain evidence="2 3">MTCD1</strain>
    </source>
</reference>
<accession>A0ABQ0MRL5</accession>
<keyword evidence="1" id="KW-1133">Transmembrane helix</keyword>
<keyword evidence="1" id="KW-0472">Membrane</keyword>
<feature type="transmembrane region" description="Helical" evidence="1">
    <location>
        <begin position="34"/>
        <end position="52"/>
    </location>
</feature>
<feature type="transmembrane region" description="Helical" evidence="1">
    <location>
        <begin position="72"/>
        <end position="89"/>
    </location>
</feature>
<keyword evidence="3" id="KW-1185">Reference proteome</keyword>
<feature type="transmembrane region" description="Helical" evidence="1">
    <location>
        <begin position="6"/>
        <end position="22"/>
    </location>
</feature>
<evidence type="ECO:0000313" key="2">
    <source>
        <dbReference type="EMBL" id="GAW95016.1"/>
    </source>
</evidence>